<dbReference type="AlphaFoldDB" id="A0A371EQC3"/>
<feature type="region of interest" description="Disordered" evidence="1">
    <location>
        <begin position="225"/>
        <end position="258"/>
    </location>
</feature>
<organism evidence="2 3">
    <name type="scientific">Mucuna pruriens</name>
    <name type="common">Velvet bean</name>
    <name type="synonym">Dolichos pruriens</name>
    <dbReference type="NCBI Taxonomy" id="157652"/>
    <lineage>
        <taxon>Eukaryota</taxon>
        <taxon>Viridiplantae</taxon>
        <taxon>Streptophyta</taxon>
        <taxon>Embryophyta</taxon>
        <taxon>Tracheophyta</taxon>
        <taxon>Spermatophyta</taxon>
        <taxon>Magnoliopsida</taxon>
        <taxon>eudicotyledons</taxon>
        <taxon>Gunneridae</taxon>
        <taxon>Pentapetalae</taxon>
        <taxon>rosids</taxon>
        <taxon>fabids</taxon>
        <taxon>Fabales</taxon>
        <taxon>Fabaceae</taxon>
        <taxon>Papilionoideae</taxon>
        <taxon>50 kb inversion clade</taxon>
        <taxon>NPAAA clade</taxon>
        <taxon>indigoferoid/millettioid clade</taxon>
        <taxon>Phaseoleae</taxon>
        <taxon>Mucuna</taxon>
    </lineage>
</organism>
<keyword evidence="3" id="KW-1185">Reference proteome</keyword>
<protein>
    <submittedName>
        <fullName evidence="2">Uncharacterized protein</fullName>
    </submittedName>
</protein>
<proteinExistence type="predicted"/>
<evidence type="ECO:0000256" key="1">
    <source>
        <dbReference type="SAM" id="MobiDB-lite"/>
    </source>
</evidence>
<dbReference type="EMBL" id="QJKJ01012642">
    <property type="protein sequence ID" value="RDX68204.1"/>
    <property type="molecule type" value="Genomic_DNA"/>
</dbReference>
<evidence type="ECO:0000313" key="3">
    <source>
        <dbReference type="Proteomes" id="UP000257109"/>
    </source>
</evidence>
<feature type="non-terminal residue" evidence="2">
    <location>
        <position position="1"/>
    </location>
</feature>
<gene>
    <name evidence="2" type="ORF">CR513_52828</name>
</gene>
<comment type="caution">
    <text evidence="2">The sequence shown here is derived from an EMBL/GenBank/DDBJ whole genome shotgun (WGS) entry which is preliminary data.</text>
</comment>
<feature type="region of interest" description="Disordered" evidence="1">
    <location>
        <begin position="270"/>
        <end position="325"/>
    </location>
</feature>
<name>A0A371EQC3_MUCPR</name>
<sequence>MAENLVLEPCSVDERVYHSTGEGERDFVYLYETMIKDLGVFVPFDKYEADILRFLGTFRVMCHCLHIKPTSSLFLCHYTRIGMNVDWVSLSPFPKTNLFTTYSAFYKEFKNRFIKVWALNGVFFANDKKPMSLYGRCPQKFKGHPRSALSLEEKLHLSFLNELLRGMNCKNLVALAFESKPITLFRISQPRANCFDFHFSLFATLIMKHNFDFNELRHKALAAQKTLKESTPPPQESNPVAKIERVPEVEEPTSTPSELILLQAESKSMQIESSSTEKRKAVSIVEEEDRKKKGKGVADSSEDKTTRTQSTNASPPPIEGGSEVRTLPAPKNLLLVPEFPLGGLAHWNAPFRCRSMWSTNFRPHSLIGPNFLSPFDRVAML</sequence>
<dbReference type="Proteomes" id="UP000257109">
    <property type="component" value="Unassembled WGS sequence"/>
</dbReference>
<accession>A0A371EQC3</accession>
<evidence type="ECO:0000313" key="2">
    <source>
        <dbReference type="EMBL" id="RDX68204.1"/>
    </source>
</evidence>
<dbReference type="OrthoDB" id="1436751at2759"/>
<reference evidence="2" key="1">
    <citation type="submission" date="2018-05" db="EMBL/GenBank/DDBJ databases">
        <title>Draft genome of Mucuna pruriens seed.</title>
        <authorList>
            <person name="Nnadi N.E."/>
            <person name="Vos R."/>
            <person name="Hasami M.H."/>
            <person name="Devisetty U.K."/>
            <person name="Aguiy J.C."/>
        </authorList>
    </citation>
    <scope>NUCLEOTIDE SEQUENCE [LARGE SCALE GENOMIC DNA]</scope>
    <source>
        <strain evidence="2">JCA_2017</strain>
    </source>
</reference>